<accession>A0A9P0FN53</accession>
<evidence type="ECO:0000256" key="3">
    <source>
        <dbReference type="ARBA" id="ARBA00022989"/>
    </source>
</evidence>
<dbReference type="Gene3D" id="3.30.750.24">
    <property type="entry name" value="STAS domain"/>
    <property type="match status" value="1"/>
</dbReference>
<feature type="transmembrane region" description="Helical" evidence="5">
    <location>
        <begin position="54"/>
        <end position="78"/>
    </location>
</feature>
<reference evidence="8" key="1">
    <citation type="submission" date="2021-12" db="EMBL/GenBank/DDBJ databases">
        <authorList>
            <person name="King R."/>
        </authorList>
    </citation>
    <scope>NUCLEOTIDE SEQUENCE</scope>
</reference>
<keyword evidence="9" id="KW-1185">Reference proteome</keyword>
<feature type="transmembrane region" description="Helical" evidence="5">
    <location>
        <begin position="404"/>
        <end position="422"/>
    </location>
</feature>
<comment type="subcellular location">
    <subcellularLocation>
        <location evidence="1">Membrane</location>
        <topology evidence="1">Multi-pass membrane protein</topology>
    </subcellularLocation>
</comment>
<dbReference type="GO" id="GO:0016020">
    <property type="term" value="C:membrane"/>
    <property type="evidence" value="ECO:0007669"/>
    <property type="project" value="UniProtKB-SubCell"/>
</dbReference>
<evidence type="ECO:0000256" key="5">
    <source>
        <dbReference type="SAM" id="Phobius"/>
    </source>
</evidence>
<keyword evidence="4 5" id="KW-0472">Membrane</keyword>
<dbReference type="AlphaFoldDB" id="A0A9P0FN53"/>
<feature type="transmembrane region" description="Helical" evidence="5">
    <location>
        <begin position="238"/>
        <end position="261"/>
    </location>
</feature>
<feature type="transmembrane region" description="Helical" evidence="5">
    <location>
        <begin position="434"/>
        <end position="458"/>
    </location>
</feature>
<keyword evidence="2 5" id="KW-0812">Transmembrane</keyword>
<feature type="transmembrane region" description="Helical" evidence="5">
    <location>
        <begin position="209"/>
        <end position="226"/>
    </location>
</feature>
<dbReference type="CDD" id="cd07042">
    <property type="entry name" value="STAS_SulP_like_sulfate_transporter"/>
    <property type="match status" value="1"/>
</dbReference>
<feature type="transmembrane region" description="Helical" evidence="5">
    <location>
        <begin position="379"/>
        <end position="398"/>
    </location>
</feature>
<evidence type="ECO:0000259" key="7">
    <source>
        <dbReference type="PROSITE" id="PS50801"/>
    </source>
</evidence>
<feature type="domain" description="STAS" evidence="7">
    <location>
        <begin position="494"/>
        <end position="571"/>
    </location>
</feature>
<feature type="transmembrane region" description="Helical" evidence="5">
    <location>
        <begin position="85"/>
        <end position="104"/>
    </location>
</feature>
<dbReference type="PROSITE" id="PS50801">
    <property type="entry name" value="STAS"/>
    <property type="match status" value="1"/>
</dbReference>
<dbReference type="Pfam" id="PF00916">
    <property type="entry name" value="Sulfate_transp"/>
    <property type="match status" value="1"/>
</dbReference>
<keyword evidence="6" id="KW-0732">Signal</keyword>
<dbReference type="PANTHER" id="PTHR11814">
    <property type="entry name" value="SULFATE TRANSPORTER"/>
    <property type="match status" value="1"/>
</dbReference>
<dbReference type="InterPro" id="IPR011547">
    <property type="entry name" value="SLC26A/SulP_dom"/>
</dbReference>
<feature type="chain" id="PRO_5040173301" description="STAS domain-containing protein" evidence="6">
    <location>
        <begin position="18"/>
        <end position="704"/>
    </location>
</feature>
<organism evidence="8 9">
    <name type="scientific">Brassicogethes aeneus</name>
    <name type="common">Rape pollen beetle</name>
    <name type="synonym">Meligethes aeneus</name>
    <dbReference type="NCBI Taxonomy" id="1431903"/>
    <lineage>
        <taxon>Eukaryota</taxon>
        <taxon>Metazoa</taxon>
        <taxon>Ecdysozoa</taxon>
        <taxon>Arthropoda</taxon>
        <taxon>Hexapoda</taxon>
        <taxon>Insecta</taxon>
        <taxon>Pterygota</taxon>
        <taxon>Neoptera</taxon>
        <taxon>Endopterygota</taxon>
        <taxon>Coleoptera</taxon>
        <taxon>Polyphaga</taxon>
        <taxon>Cucujiformia</taxon>
        <taxon>Nitidulidae</taxon>
        <taxon>Meligethinae</taxon>
        <taxon>Brassicogethes</taxon>
    </lineage>
</organism>
<keyword evidence="3 5" id="KW-1133">Transmembrane helix</keyword>
<feature type="transmembrane region" description="Helical" evidence="5">
    <location>
        <begin position="306"/>
        <end position="324"/>
    </location>
</feature>
<feature type="signal peptide" evidence="6">
    <location>
        <begin position="1"/>
        <end position="17"/>
    </location>
</feature>
<evidence type="ECO:0000256" key="1">
    <source>
        <dbReference type="ARBA" id="ARBA00004141"/>
    </source>
</evidence>
<evidence type="ECO:0000256" key="6">
    <source>
        <dbReference type="SAM" id="SignalP"/>
    </source>
</evidence>
<dbReference type="Proteomes" id="UP001154078">
    <property type="component" value="Chromosome 9"/>
</dbReference>
<name>A0A9P0FN53_BRAAE</name>
<protein>
    <recommendedName>
        <fullName evidence="7">STAS domain-containing protein</fullName>
    </recommendedName>
</protein>
<proteinExistence type="predicted"/>
<sequence length="704" mass="78357">MAPWSLSFWLTYEEVLSLMVANVPNRPKESKLKKFVNSRIPITEWLPKYTKNDIVADFIAGLTVGLTMMPQSIAYAGLAGLSPQYGLYTAFIGSFTYIFFGTIKEVSIGPTSLMAIITQSYVDGLPIECVVLLTFMAGVVELLMGVFRLGFLVEFISSPITSGFTSASALIIILAQLKPLLGIKSHSHDFLMMVIEIFENIGETRLPDVSLGMGCIMFLFAIKRISRIQTRNRNLRKSLWFLGISKNAICVFLTSLLGIYLHECRGGAPFKLTGEVVQGLPSFSFPNLTAVIDDKPVNFKGMLESLGWGVIVVPFVAVLANVAIAKSYASDVVVDANQEMMTLGFCNLLGSCVQAMPSCGAFTRSAVASSSDVRTPLQGLYSASVIMLALSLLTPYFYYIPKAALAAVLITAASSLIDYEIFPKLWRTDKFDFLLTIFTFVVGVIFGVEIAIVSGALINMIRLLKVWTRPVIFTFIRSGRQGREYLYLKPELGLYYPTADYLTEYIKKQHKNHKCPMALDCQNVLHIDYAGCKALETMLNLYNDKEVQLILLNVSPIIKGKLKTVLDKNNLIYCQSSNEICDKAFDLQICSEEEVPLTLSNGNKNDNLKERKLSLYDNALETMLNLYNDKEVQLILLNVSPIIKGKLKTVLDKNNLIYCQSSNEICDKAFDLQICSEEEVPLTLSNGNKNDNLKERKLSLYDNV</sequence>
<evidence type="ECO:0000313" key="8">
    <source>
        <dbReference type="EMBL" id="CAH0563826.1"/>
    </source>
</evidence>
<dbReference type="SUPFAM" id="SSF52091">
    <property type="entry name" value="SpoIIaa-like"/>
    <property type="match status" value="1"/>
</dbReference>
<dbReference type="InterPro" id="IPR002645">
    <property type="entry name" value="STAS_dom"/>
</dbReference>
<dbReference type="EMBL" id="OV121140">
    <property type="protein sequence ID" value="CAH0563826.1"/>
    <property type="molecule type" value="Genomic_DNA"/>
</dbReference>
<feature type="transmembrane region" description="Helical" evidence="5">
    <location>
        <begin position="151"/>
        <end position="175"/>
    </location>
</feature>
<dbReference type="InterPro" id="IPR001902">
    <property type="entry name" value="SLC26A/SulP_fam"/>
</dbReference>
<feature type="transmembrane region" description="Helical" evidence="5">
    <location>
        <begin position="124"/>
        <end position="144"/>
    </location>
</feature>
<evidence type="ECO:0000256" key="2">
    <source>
        <dbReference type="ARBA" id="ARBA00022692"/>
    </source>
</evidence>
<dbReference type="Pfam" id="PF01740">
    <property type="entry name" value="STAS"/>
    <property type="match status" value="1"/>
</dbReference>
<dbReference type="OrthoDB" id="288203at2759"/>
<dbReference type="GO" id="GO:0055085">
    <property type="term" value="P:transmembrane transport"/>
    <property type="evidence" value="ECO:0007669"/>
    <property type="project" value="InterPro"/>
</dbReference>
<dbReference type="InterPro" id="IPR036513">
    <property type="entry name" value="STAS_dom_sf"/>
</dbReference>
<evidence type="ECO:0000313" key="9">
    <source>
        <dbReference type="Proteomes" id="UP001154078"/>
    </source>
</evidence>
<gene>
    <name evidence="8" type="ORF">MELIAE_LOCUS12544</name>
</gene>
<evidence type="ECO:0000256" key="4">
    <source>
        <dbReference type="ARBA" id="ARBA00023136"/>
    </source>
</evidence>